<dbReference type="AlphaFoldDB" id="A0A0A1UFW2"/>
<dbReference type="PANTHER" id="PTHR24058:SF17">
    <property type="entry name" value="HOMEODOMAIN INTERACTING PROTEIN KINASE, ISOFORM D"/>
    <property type="match status" value="1"/>
</dbReference>
<dbReference type="InterPro" id="IPR011009">
    <property type="entry name" value="Kinase-like_dom_sf"/>
</dbReference>
<dbReference type="OMA" id="MAFENIH"/>
<dbReference type="EMBL" id="KB206267">
    <property type="protein sequence ID" value="ELP93704.1"/>
    <property type="molecule type" value="Genomic_DNA"/>
</dbReference>
<gene>
    <name evidence="8" type="ORF">EIN_432460</name>
</gene>
<keyword evidence="3 6" id="KW-0547">Nucleotide-binding</keyword>
<dbReference type="GO" id="GO:0005524">
    <property type="term" value="F:ATP binding"/>
    <property type="evidence" value="ECO:0007669"/>
    <property type="project" value="UniProtKB-UniRule"/>
</dbReference>
<evidence type="ECO:0000256" key="2">
    <source>
        <dbReference type="ARBA" id="ARBA00022679"/>
    </source>
</evidence>
<organism evidence="8 9">
    <name type="scientific">Entamoeba invadens IP1</name>
    <dbReference type="NCBI Taxonomy" id="370355"/>
    <lineage>
        <taxon>Eukaryota</taxon>
        <taxon>Amoebozoa</taxon>
        <taxon>Evosea</taxon>
        <taxon>Archamoebae</taxon>
        <taxon>Mastigamoebida</taxon>
        <taxon>Entamoebidae</taxon>
        <taxon>Entamoeba</taxon>
    </lineage>
</organism>
<proteinExistence type="predicted"/>
<dbReference type="VEuPathDB" id="AmoebaDB:EIN_432460"/>
<dbReference type="PROSITE" id="PS00107">
    <property type="entry name" value="PROTEIN_KINASE_ATP"/>
    <property type="match status" value="1"/>
</dbReference>
<dbReference type="Pfam" id="PF00069">
    <property type="entry name" value="Pkinase"/>
    <property type="match status" value="1"/>
</dbReference>
<dbReference type="GO" id="GO:0004674">
    <property type="term" value="F:protein serine/threonine kinase activity"/>
    <property type="evidence" value="ECO:0007669"/>
    <property type="project" value="UniProtKB-KW"/>
</dbReference>
<evidence type="ECO:0000259" key="7">
    <source>
        <dbReference type="PROSITE" id="PS50011"/>
    </source>
</evidence>
<evidence type="ECO:0000256" key="5">
    <source>
        <dbReference type="ARBA" id="ARBA00022840"/>
    </source>
</evidence>
<dbReference type="GO" id="GO:0004712">
    <property type="term" value="F:protein serine/threonine/tyrosine kinase activity"/>
    <property type="evidence" value="ECO:0007669"/>
    <property type="project" value="UniProtKB-EC"/>
</dbReference>
<keyword evidence="5 6" id="KW-0067">ATP-binding</keyword>
<reference evidence="8 9" key="1">
    <citation type="submission" date="2012-10" db="EMBL/GenBank/DDBJ databases">
        <authorList>
            <person name="Zafar N."/>
            <person name="Inman J."/>
            <person name="Hall N."/>
            <person name="Lorenzi H."/>
            <person name="Caler E."/>
        </authorList>
    </citation>
    <scope>NUCLEOTIDE SEQUENCE [LARGE SCALE GENOMIC DNA]</scope>
    <source>
        <strain evidence="8 9">IP1</strain>
    </source>
</reference>
<dbReference type="Gene3D" id="1.10.510.10">
    <property type="entry name" value="Transferase(Phosphotransferase) domain 1"/>
    <property type="match status" value="1"/>
</dbReference>
<dbReference type="EC" id="2.7.12.1" evidence="8"/>
<dbReference type="OrthoDB" id="9332038at2759"/>
<evidence type="ECO:0000256" key="1">
    <source>
        <dbReference type="ARBA" id="ARBA00022527"/>
    </source>
</evidence>
<evidence type="ECO:0000313" key="9">
    <source>
        <dbReference type="Proteomes" id="UP000014680"/>
    </source>
</evidence>
<dbReference type="GO" id="GO:0004713">
    <property type="term" value="F:protein tyrosine kinase activity"/>
    <property type="evidence" value="ECO:0007669"/>
    <property type="project" value="TreeGrafter"/>
</dbReference>
<dbReference type="SUPFAM" id="SSF56112">
    <property type="entry name" value="Protein kinase-like (PK-like)"/>
    <property type="match status" value="1"/>
</dbReference>
<dbReference type="PROSITE" id="PS00108">
    <property type="entry name" value="PROTEIN_KINASE_ST"/>
    <property type="match status" value="1"/>
</dbReference>
<keyword evidence="2 8" id="KW-0808">Transferase</keyword>
<dbReference type="SMART" id="SM00220">
    <property type="entry name" value="S_TKc"/>
    <property type="match status" value="1"/>
</dbReference>
<dbReference type="InterPro" id="IPR000719">
    <property type="entry name" value="Prot_kinase_dom"/>
</dbReference>
<evidence type="ECO:0000256" key="4">
    <source>
        <dbReference type="ARBA" id="ARBA00022777"/>
    </source>
</evidence>
<accession>A0A0A1UFW2</accession>
<dbReference type="InterPro" id="IPR017441">
    <property type="entry name" value="Protein_kinase_ATP_BS"/>
</dbReference>
<dbReference type="GO" id="GO:0005737">
    <property type="term" value="C:cytoplasm"/>
    <property type="evidence" value="ECO:0007669"/>
    <property type="project" value="TreeGrafter"/>
</dbReference>
<name>A0A0A1UFW2_ENTIV</name>
<dbReference type="RefSeq" id="XP_004260475.1">
    <property type="nucleotide sequence ID" value="XM_004260427.1"/>
</dbReference>
<dbReference type="KEGG" id="eiv:EIN_432460"/>
<dbReference type="PANTHER" id="PTHR24058">
    <property type="entry name" value="DUAL SPECIFICITY PROTEIN KINASE"/>
    <property type="match status" value="1"/>
</dbReference>
<keyword evidence="1 8" id="KW-0723">Serine/threonine-protein kinase</keyword>
<feature type="domain" description="Protein kinase" evidence="7">
    <location>
        <begin position="110"/>
        <end position="439"/>
    </location>
</feature>
<evidence type="ECO:0000256" key="3">
    <source>
        <dbReference type="ARBA" id="ARBA00022741"/>
    </source>
</evidence>
<dbReference type="InterPro" id="IPR050494">
    <property type="entry name" value="Ser_Thr_dual-spec_kinase"/>
</dbReference>
<sequence>MTHINLSSSVFRATESILETDNRHHPDTRAVTKQLSGRIRETYWHIYPDEISPYTNQTISVLSEITDETTNSGFDNEEYDLIVKVGDVLGSATSYEGRYYSANPETVSRYQIEDRLGCGMFGQVFKAKDLSKSREVAVKILKSKGAYFRQGMLEISILSMLNDVYDKDGSKNTVRMLDHFLYCNHLCIVFELLGSNIYQMLQENEYQGFSISDVRRYMTQLLQCLEVLFDAHIIHCDIKPENLVFDPTTNGIKVLDFGSACFDNYTLYTYVQSRHYRAPEIILGIPYNNSIDMWSAGCICAELVLGIPLFPGSSEFNQLFKITDMLGNFPSRLLEQGTKTSSFYNKLGSGESSRYIMKQPFEYEIENHLRLEPNKKYYKFKTLRELIMRIPLQVSNNLRDEINNTTEIRAALLNFIEGMLEFDPMKRWTPSQALCHPFITQSQFFGSWSPPAGLSTPRQAEDGTFVSITSEEFTRKCFGNELILHGLNTAEYYDICTVALQMGEVVNITCPNPLQLPPMTPVTFRKTFENMHKRGRSGSNGPNQRITMRRSSLLRSQENIARLALIRNQTPRMVEQEIKEEGFIESGCLATVRRRFDSCNPRMTHTPASDFKLVRNAGVKATDVGSVKLEQNEGEVDRSVAIVQEPSNVNIPIIPIPIRKNTKEEENFEFAPLFIFGQEGKDKETPI</sequence>
<protein>
    <submittedName>
        <fullName evidence="8">Serine/threonine protein kinase ppk15, putative</fullName>
        <ecNumber evidence="8">2.7.12.1</ecNumber>
    </submittedName>
</protein>
<dbReference type="Proteomes" id="UP000014680">
    <property type="component" value="Unassembled WGS sequence"/>
</dbReference>
<evidence type="ECO:0000256" key="6">
    <source>
        <dbReference type="PROSITE-ProRule" id="PRU10141"/>
    </source>
</evidence>
<keyword evidence="9" id="KW-1185">Reference proteome</keyword>
<evidence type="ECO:0000313" key="8">
    <source>
        <dbReference type="EMBL" id="ELP93704.1"/>
    </source>
</evidence>
<dbReference type="PROSITE" id="PS50011">
    <property type="entry name" value="PROTEIN_KINASE_DOM"/>
    <property type="match status" value="1"/>
</dbReference>
<feature type="binding site" evidence="6">
    <location>
        <position position="139"/>
    </location>
    <ligand>
        <name>ATP</name>
        <dbReference type="ChEBI" id="CHEBI:30616"/>
    </ligand>
</feature>
<keyword evidence="4 8" id="KW-0418">Kinase</keyword>
<dbReference type="Gene3D" id="3.30.200.20">
    <property type="entry name" value="Phosphorylase Kinase, domain 1"/>
    <property type="match status" value="1"/>
</dbReference>
<dbReference type="InterPro" id="IPR008271">
    <property type="entry name" value="Ser/Thr_kinase_AS"/>
</dbReference>
<dbReference type="GeneID" id="14892695"/>